<dbReference type="GO" id="GO:0003690">
    <property type="term" value="F:double-stranded DNA binding"/>
    <property type="evidence" value="ECO:0007669"/>
    <property type="project" value="TreeGrafter"/>
</dbReference>
<dbReference type="Pfam" id="PF10357">
    <property type="entry name" value="WH_KIN17"/>
    <property type="match status" value="1"/>
</dbReference>
<dbReference type="GO" id="GO:0008270">
    <property type="term" value="F:zinc ion binding"/>
    <property type="evidence" value="ECO:0007669"/>
    <property type="project" value="UniProtKB-KW"/>
</dbReference>
<dbReference type="Pfam" id="PF25095">
    <property type="entry name" value="C2H2-zf_KIN17"/>
    <property type="match status" value="1"/>
</dbReference>
<keyword evidence="2" id="KW-0479">Metal-binding</keyword>
<reference evidence="6 7" key="3">
    <citation type="journal article" date="2016" name="Sci. Rep.">
        <title>Genome-wide diversity and gene expression profiling of Babesia microti isolates identify polymorphic genes that mediate host-pathogen interactions.</title>
        <authorList>
            <person name="Silva J.C."/>
            <person name="Cornillot E."/>
            <person name="McCracken C."/>
            <person name="Usmani-Brown S."/>
            <person name="Dwivedi A."/>
            <person name="Ifeonu O.O."/>
            <person name="Crabtree J."/>
            <person name="Gotia H.T."/>
            <person name="Virji A.Z."/>
            <person name="Reynes C."/>
            <person name="Colinge J."/>
            <person name="Kumar V."/>
            <person name="Lawres L."/>
            <person name="Pazzi J.E."/>
            <person name="Pablo J.V."/>
            <person name="Hung C."/>
            <person name="Brancato J."/>
            <person name="Kumari P."/>
            <person name="Orvis J."/>
            <person name="Tretina K."/>
            <person name="Chibucos M."/>
            <person name="Ott S."/>
            <person name="Sadzewicz L."/>
            <person name="Sengamalay N."/>
            <person name="Shetty A.C."/>
            <person name="Su Q."/>
            <person name="Tallon L."/>
            <person name="Fraser C.M."/>
            <person name="Frutos R."/>
            <person name="Molina D.M."/>
            <person name="Krause P.J."/>
            <person name="Ben Mamoun C."/>
        </authorList>
    </citation>
    <scope>NUCLEOTIDE SEQUENCE [LARGE SCALE GENOMIC DNA]</scope>
    <source>
        <strain evidence="6 7">RI</strain>
    </source>
</reference>
<dbReference type="SMART" id="SM01253">
    <property type="entry name" value="Kin17_mid"/>
    <property type="match status" value="1"/>
</dbReference>
<dbReference type="KEGG" id="bmic:BMR1_02g00042"/>
<evidence type="ECO:0000313" key="6">
    <source>
        <dbReference type="EMBL" id="SJK85760.1"/>
    </source>
</evidence>
<proteinExistence type="inferred from homology"/>
<dbReference type="GO" id="GO:0006974">
    <property type="term" value="P:DNA damage response"/>
    <property type="evidence" value="ECO:0007669"/>
    <property type="project" value="TreeGrafter"/>
</dbReference>
<dbReference type="RefSeq" id="XP_021337983.1">
    <property type="nucleotide sequence ID" value="XM_021483013.1"/>
</dbReference>
<dbReference type="InterPro" id="IPR019447">
    <property type="entry name" value="DNA/RNA-bd_Kin17_WH-like_dom"/>
</dbReference>
<dbReference type="PANTHER" id="PTHR12805:SF0">
    <property type="entry name" value="DNA_RNA-BINDING PROTEIN KIN17"/>
    <property type="match status" value="1"/>
</dbReference>
<reference evidence="6 7" key="1">
    <citation type="journal article" date="2012" name="Nucleic Acids Res.">
        <title>Sequencing of the smallest Apicomplexan genome from the human pathogen Babesia microti.</title>
        <authorList>
            <person name="Cornillot E."/>
            <person name="Hadj-Kaddour K."/>
            <person name="Dassouli A."/>
            <person name="Noel B."/>
            <person name="Ranwez V."/>
            <person name="Vacherie B."/>
            <person name="Augagneur Y."/>
            <person name="Bres V."/>
            <person name="Duclos A."/>
            <person name="Randazzo S."/>
            <person name="Carcy B."/>
            <person name="Debierre-Grockiego F."/>
            <person name="Delbecq S."/>
            <person name="Moubri-Menage K."/>
            <person name="Shams-Eldin H."/>
            <person name="Usmani-Brown S."/>
            <person name="Bringaud F."/>
            <person name="Wincker P."/>
            <person name="Vivares C.P."/>
            <person name="Schwarz R.T."/>
            <person name="Schetters T.P."/>
            <person name="Krause P.J."/>
            <person name="Gorenflot A."/>
            <person name="Berry V."/>
            <person name="Barbe V."/>
            <person name="Ben Mamoun C."/>
        </authorList>
    </citation>
    <scope>NUCLEOTIDE SEQUENCE [LARGE SCALE GENOMIC DNA]</scope>
    <source>
        <strain evidence="6 7">RI</strain>
    </source>
</reference>
<dbReference type="InterPro" id="IPR038254">
    <property type="entry name" value="KIN17_WH-like_sf"/>
</dbReference>
<keyword evidence="6" id="KW-0238">DNA-binding</keyword>
<dbReference type="Gene3D" id="1.10.10.2030">
    <property type="entry name" value="DNA/RNA-binding protein Kin17, conserved domain"/>
    <property type="match status" value="1"/>
</dbReference>
<dbReference type="OrthoDB" id="10266249at2759"/>
<dbReference type="FunFam" id="1.10.10.2030:FF:000001">
    <property type="entry name" value="DNA/RNA-binding protein KIN17, putative"/>
    <property type="match status" value="1"/>
</dbReference>
<dbReference type="PANTHER" id="PTHR12805">
    <property type="entry name" value="KIN17 KIN, ANTIGENIC DETERMINANT OF RECA PROTEIN HOMOLOG"/>
    <property type="match status" value="1"/>
</dbReference>
<dbReference type="GO" id="GO:0006260">
    <property type="term" value="P:DNA replication"/>
    <property type="evidence" value="ECO:0007669"/>
    <property type="project" value="TreeGrafter"/>
</dbReference>
<keyword evidence="4" id="KW-0862">Zinc</keyword>
<dbReference type="InterPro" id="IPR056767">
    <property type="entry name" value="C2H2-Znf_KIN17"/>
</dbReference>
<dbReference type="VEuPathDB" id="PiroplasmaDB:BMR1_02g00042"/>
<name>A0A1R4A9U2_BABMR</name>
<evidence type="ECO:0000256" key="4">
    <source>
        <dbReference type="ARBA" id="ARBA00022833"/>
    </source>
</evidence>
<evidence type="ECO:0000259" key="5">
    <source>
        <dbReference type="SMART" id="SM01253"/>
    </source>
</evidence>
<dbReference type="EMBL" id="FO082872">
    <property type="protein sequence ID" value="SJK85760.1"/>
    <property type="molecule type" value="Genomic_DNA"/>
</dbReference>
<dbReference type="Proteomes" id="UP000002899">
    <property type="component" value="Chromosome II"/>
</dbReference>
<comment type="similarity">
    <text evidence="1">Belongs to the KIN17 family.</text>
</comment>
<dbReference type="GeneID" id="33043624"/>
<keyword evidence="7" id="KW-1185">Reference proteome</keyword>
<protein>
    <submittedName>
        <fullName evidence="6">Domain of Kin17 curved DNA-binding protein</fullName>
    </submittedName>
</protein>
<evidence type="ECO:0000256" key="2">
    <source>
        <dbReference type="ARBA" id="ARBA00022723"/>
    </source>
</evidence>
<keyword evidence="3" id="KW-0863">Zinc-finger</keyword>
<gene>
    <name evidence="6" type="ORF">BMR1_02g00042</name>
</gene>
<feature type="domain" description="DNA/RNA-binding protein Kin17 WH-like" evidence="5">
    <location>
        <begin position="52"/>
        <end position="176"/>
    </location>
</feature>
<dbReference type="GO" id="GO:0005634">
    <property type="term" value="C:nucleus"/>
    <property type="evidence" value="ECO:0007669"/>
    <property type="project" value="TreeGrafter"/>
</dbReference>
<reference evidence="6 7" key="2">
    <citation type="journal article" date="2013" name="PLoS ONE">
        <title>Whole genome mapping and re-organization of the nuclear and mitochondrial genomes of Babesia microti isolates.</title>
        <authorList>
            <person name="Cornillot E."/>
            <person name="Dassouli A."/>
            <person name="Garg A."/>
            <person name="Pachikara N."/>
            <person name="Randazzo S."/>
            <person name="Depoix D."/>
            <person name="Carcy B."/>
            <person name="Delbecq S."/>
            <person name="Frutos R."/>
            <person name="Silva J.C."/>
            <person name="Sutton R."/>
            <person name="Krause P.J."/>
            <person name="Mamoun C.B."/>
        </authorList>
    </citation>
    <scope>NUCLEOTIDE SEQUENCE [LARGE SCALE GENOMIC DNA]</scope>
    <source>
        <strain evidence="6 7">RI</strain>
    </source>
</reference>
<evidence type="ECO:0000313" key="7">
    <source>
        <dbReference type="Proteomes" id="UP000002899"/>
    </source>
</evidence>
<evidence type="ECO:0000256" key="3">
    <source>
        <dbReference type="ARBA" id="ARBA00022771"/>
    </source>
</evidence>
<dbReference type="InterPro" id="IPR037321">
    <property type="entry name" value="KIN17-like"/>
</dbReference>
<organism evidence="6 7">
    <name type="scientific">Babesia microti (strain RI)</name>
    <dbReference type="NCBI Taxonomy" id="1133968"/>
    <lineage>
        <taxon>Eukaryota</taxon>
        <taxon>Sar</taxon>
        <taxon>Alveolata</taxon>
        <taxon>Apicomplexa</taxon>
        <taxon>Aconoidasida</taxon>
        <taxon>Piroplasmida</taxon>
        <taxon>Babesiidae</taxon>
        <taxon>Babesia</taxon>
    </lineage>
</organism>
<dbReference type="AlphaFoldDB" id="A0A1R4A9U2"/>
<sequence length="321" mass="38067">MPKAEVGTPKWLANKMRAKGLQKLKWYCQMCEKQCRDENGFKCHRLSEGHQRQMQVFCSNAHRFMDSFSKTFEHSFMQLMRTRYCRTRVLANTVYQELISDKQHVHMNATIWVTLSEFVLYLGRQGKCKVEHTPKGWYLEYIDQEKIKREKDTEDREKNRMSLEQRHQILINKLIRESKSVKGGYKEPEYTNMKKNNENVVIRIDDKEKRSENPKVYVKNNVFSEKYEKGSVKKVFTDKHEPKSVMEKLASKGPLLKRPLESKNDLLIQTGIVVKVLSKDKNHGKKCRVINVNEKRYVCNNLVQLRCWNLMVINSLFPLKN</sequence>
<evidence type="ECO:0000256" key="1">
    <source>
        <dbReference type="ARBA" id="ARBA00008517"/>
    </source>
</evidence>
<accession>A0A1R4A9U2</accession>